<dbReference type="GO" id="GO:0016829">
    <property type="term" value="F:lyase activity"/>
    <property type="evidence" value="ECO:0007669"/>
    <property type="project" value="UniProtKB-KW"/>
</dbReference>
<dbReference type="PANTHER" id="PTHR30518">
    <property type="entry name" value="ENDOLYTIC MUREIN TRANSGLYCOSYLASE"/>
    <property type="match status" value="1"/>
</dbReference>
<protein>
    <submittedName>
        <fullName evidence="7">Endolytic murein transglycosylase</fullName>
        <ecNumber evidence="7">4.2.2.-</ecNumber>
    </submittedName>
</protein>
<reference evidence="7" key="1">
    <citation type="submission" date="2019-08" db="EMBL/GenBank/DDBJ databases">
        <authorList>
            <person name="Kucharzyk K."/>
            <person name="Murdoch R.W."/>
            <person name="Higgins S."/>
            <person name="Loffler F."/>
        </authorList>
    </citation>
    <scope>NUCLEOTIDE SEQUENCE</scope>
</reference>
<keyword evidence="6" id="KW-0961">Cell wall biogenesis/degradation</keyword>
<name>A0A645I5P7_9ZZZZ</name>
<keyword evidence="3" id="KW-1133">Transmembrane helix</keyword>
<keyword evidence="1" id="KW-1003">Cell membrane</keyword>
<dbReference type="EC" id="4.2.2.-" evidence="7"/>
<proteinExistence type="predicted"/>
<evidence type="ECO:0000256" key="2">
    <source>
        <dbReference type="ARBA" id="ARBA00022692"/>
    </source>
</evidence>
<keyword evidence="4" id="KW-0472">Membrane</keyword>
<evidence type="ECO:0000256" key="5">
    <source>
        <dbReference type="ARBA" id="ARBA00023239"/>
    </source>
</evidence>
<keyword evidence="5 7" id="KW-0456">Lyase</keyword>
<dbReference type="GO" id="GO:0071555">
    <property type="term" value="P:cell wall organization"/>
    <property type="evidence" value="ECO:0007669"/>
    <property type="project" value="UniProtKB-KW"/>
</dbReference>
<accession>A0A645I5P7</accession>
<dbReference type="NCBIfam" id="TIGR00247">
    <property type="entry name" value="endolytic transglycosylase MltG"/>
    <property type="match status" value="1"/>
</dbReference>
<keyword evidence="2" id="KW-0812">Transmembrane</keyword>
<comment type="caution">
    <text evidence="7">The sequence shown here is derived from an EMBL/GenBank/DDBJ whole genome shotgun (WGS) entry which is preliminary data.</text>
</comment>
<organism evidence="7">
    <name type="scientific">bioreactor metagenome</name>
    <dbReference type="NCBI Taxonomy" id="1076179"/>
    <lineage>
        <taxon>unclassified sequences</taxon>
        <taxon>metagenomes</taxon>
        <taxon>ecological metagenomes</taxon>
    </lineage>
</organism>
<evidence type="ECO:0000256" key="4">
    <source>
        <dbReference type="ARBA" id="ARBA00023136"/>
    </source>
</evidence>
<dbReference type="InterPro" id="IPR003770">
    <property type="entry name" value="MLTG-like"/>
</dbReference>
<evidence type="ECO:0000256" key="6">
    <source>
        <dbReference type="ARBA" id="ARBA00023316"/>
    </source>
</evidence>
<dbReference type="Pfam" id="PF02618">
    <property type="entry name" value="YceG"/>
    <property type="match status" value="1"/>
</dbReference>
<evidence type="ECO:0000256" key="1">
    <source>
        <dbReference type="ARBA" id="ARBA00022475"/>
    </source>
</evidence>
<evidence type="ECO:0000313" key="7">
    <source>
        <dbReference type="EMBL" id="MPN46578.1"/>
    </source>
</evidence>
<dbReference type="EMBL" id="VSSQ01107363">
    <property type="protein sequence ID" value="MPN46578.1"/>
    <property type="molecule type" value="Genomic_DNA"/>
</dbReference>
<dbReference type="PANTHER" id="PTHR30518:SF2">
    <property type="entry name" value="ENDOLYTIC MUREIN TRANSGLYCOSYLASE"/>
    <property type="match status" value="1"/>
</dbReference>
<gene>
    <name evidence="7" type="primary">mltG_39</name>
    <name evidence="7" type="ORF">SDC9_194169</name>
</gene>
<evidence type="ECO:0000256" key="3">
    <source>
        <dbReference type="ARBA" id="ARBA00022989"/>
    </source>
</evidence>
<sequence length="141" mass="15607">MKGNDTDYTIDEIVTIASMVESEIQVDDERAVAAGVIYNRLKADMALGIDSTVQYALSTRNEVVTTTDLEVDSPYNTYINKGLPLGPISNPGEAALEAAANPDENNYFYYVVKERGSGEHVFTETYDDFLKAKQAYKNSFN</sequence>
<dbReference type="AlphaFoldDB" id="A0A645I5P7"/>